<organism evidence="1 2">
    <name type="scientific">Euroglyphus maynei</name>
    <name type="common">Mayne's house dust mite</name>
    <dbReference type="NCBI Taxonomy" id="6958"/>
    <lineage>
        <taxon>Eukaryota</taxon>
        <taxon>Metazoa</taxon>
        <taxon>Ecdysozoa</taxon>
        <taxon>Arthropoda</taxon>
        <taxon>Chelicerata</taxon>
        <taxon>Arachnida</taxon>
        <taxon>Acari</taxon>
        <taxon>Acariformes</taxon>
        <taxon>Sarcoptiformes</taxon>
        <taxon>Astigmata</taxon>
        <taxon>Psoroptidia</taxon>
        <taxon>Analgoidea</taxon>
        <taxon>Pyroglyphidae</taxon>
        <taxon>Pyroglyphinae</taxon>
        <taxon>Euroglyphus</taxon>
    </lineage>
</organism>
<proteinExistence type="predicted"/>
<dbReference type="AlphaFoldDB" id="A0A1Y3BJ97"/>
<protein>
    <submittedName>
        <fullName evidence="1">Uncharacterized protein</fullName>
    </submittedName>
</protein>
<evidence type="ECO:0000313" key="2">
    <source>
        <dbReference type="Proteomes" id="UP000194236"/>
    </source>
</evidence>
<reference evidence="1 2" key="1">
    <citation type="submission" date="2017-03" db="EMBL/GenBank/DDBJ databases">
        <title>Genome Survey of Euroglyphus maynei.</title>
        <authorList>
            <person name="Arlian L.G."/>
            <person name="Morgan M.S."/>
            <person name="Rider S.D."/>
        </authorList>
    </citation>
    <scope>NUCLEOTIDE SEQUENCE [LARGE SCALE GENOMIC DNA]</scope>
    <source>
        <strain evidence="1">Arlian Lab</strain>
        <tissue evidence="1">Whole body</tissue>
    </source>
</reference>
<name>A0A1Y3BJ97_EURMA</name>
<dbReference type="Proteomes" id="UP000194236">
    <property type="component" value="Unassembled WGS sequence"/>
</dbReference>
<dbReference type="EMBL" id="MUJZ01021938">
    <property type="protein sequence ID" value="OTF79666.1"/>
    <property type="molecule type" value="Genomic_DNA"/>
</dbReference>
<sequence length="31" mass="3795">MQIHTHNKYNFALHFHMDDSLNCIHFLLLKL</sequence>
<accession>A0A1Y3BJ97</accession>
<gene>
    <name evidence="1" type="ORF">BLA29_010650</name>
</gene>
<evidence type="ECO:0000313" key="1">
    <source>
        <dbReference type="EMBL" id="OTF79666.1"/>
    </source>
</evidence>
<comment type="caution">
    <text evidence="1">The sequence shown here is derived from an EMBL/GenBank/DDBJ whole genome shotgun (WGS) entry which is preliminary data.</text>
</comment>
<keyword evidence="2" id="KW-1185">Reference proteome</keyword>